<evidence type="ECO:0000313" key="2">
    <source>
        <dbReference type="Proteomes" id="UP000006868"/>
    </source>
</evidence>
<dbReference type="AlphaFoldDB" id="E3EKX3"/>
<dbReference type="PATRIC" id="fig|886882.15.peg.5422"/>
<accession>E3EKX3</accession>
<dbReference type="EMBL" id="CP002214">
    <property type="protein sequence ID" value="ADO59878.1"/>
    <property type="molecule type" value="Genomic_DNA"/>
</dbReference>
<dbReference type="RefSeq" id="WP_013386292.1">
    <property type="nucleotide sequence ID" value="NC_014628.2"/>
</dbReference>
<evidence type="ECO:0000313" key="1">
    <source>
        <dbReference type="EMBL" id="ADO59878.1"/>
    </source>
</evidence>
<dbReference type="KEGG" id="ppm:PPSC2_25775"/>
<proteinExistence type="predicted"/>
<protein>
    <submittedName>
        <fullName evidence="1">Uncharacterized protein</fullName>
    </submittedName>
</protein>
<dbReference type="Proteomes" id="UP000006868">
    <property type="component" value="Plasmid pSC2"/>
</dbReference>
<sequence length="100" mass="11491">MTIQRYSVAIVGVPISYEKYLEIYNKPDLNFDVLHPCDAIYAIVGKTIANEECPPYGDLSNIKSLSIEDLKKKFIQVKGILLEELDIDEEPKLYSFMQFN</sequence>
<keyword evidence="1" id="KW-0614">Plasmid</keyword>
<gene>
    <name evidence="1" type="ORF">PPSC2_25775</name>
</gene>
<name>E3EKX3_PAEPS</name>
<reference evidence="1 2" key="1">
    <citation type="journal article" date="2011" name="J. Bacteriol.">
        <title>Complete genome sequence of Paenibacillus polymyxa SC2, a strain of plant growth-promoting Rhizobacterium with broad-spectrum antimicrobial activity.</title>
        <authorList>
            <person name="Ma M."/>
            <person name="Wang C."/>
            <person name="Ding Y."/>
            <person name="Li L."/>
            <person name="Shen D."/>
            <person name="Jiang X."/>
            <person name="Guan D."/>
            <person name="Cao F."/>
            <person name="Chen H."/>
            <person name="Feng R."/>
            <person name="Wang X."/>
            <person name="Ge Y."/>
            <person name="Yao L."/>
            <person name="Bing X."/>
            <person name="Yang X."/>
            <person name="Li J."/>
            <person name="Du B."/>
        </authorList>
    </citation>
    <scope>NUCLEOTIDE SEQUENCE [LARGE SCALE GENOMIC DNA]</scope>
    <source>
        <strain evidence="1 2">SC2</strain>
        <plasmid evidence="2">pSC2</plasmid>
    </source>
</reference>
<organism evidence="1 2">
    <name type="scientific">Paenibacillus polymyxa (strain SC2)</name>
    <name type="common">Bacillus polymyxa</name>
    <dbReference type="NCBI Taxonomy" id="886882"/>
    <lineage>
        <taxon>Bacteria</taxon>
        <taxon>Bacillati</taxon>
        <taxon>Bacillota</taxon>
        <taxon>Bacilli</taxon>
        <taxon>Bacillales</taxon>
        <taxon>Paenibacillaceae</taxon>
        <taxon>Paenibacillus</taxon>
    </lineage>
</organism>
<geneLocation type="plasmid" evidence="1 2">
    <name>pSC2</name>
</geneLocation>
<dbReference type="HOGENOM" id="CLU_2303142_0_0_9"/>